<keyword evidence="2" id="KW-0012">Acyltransferase</keyword>
<proteinExistence type="predicted"/>
<dbReference type="Gene3D" id="3.40.630.30">
    <property type="match status" value="1"/>
</dbReference>
<dbReference type="RefSeq" id="WP_379788918.1">
    <property type="nucleotide sequence ID" value="NZ_JBHSHL010000045.1"/>
</dbReference>
<evidence type="ECO:0000313" key="4">
    <source>
        <dbReference type="EMBL" id="MFC4805360.1"/>
    </source>
</evidence>
<keyword evidence="1" id="KW-0808">Transferase</keyword>
<dbReference type="PANTHER" id="PTHR42919">
    <property type="entry name" value="N-ALPHA-ACETYLTRANSFERASE"/>
    <property type="match status" value="1"/>
</dbReference>
<dbReference type="Proteomes" id="UP001595916">
    <property type="component" value="Unassembled WGS sequence"/>
</dbReference>
<accession>A0ABV9QM07</accession>
<evidence type="ECO:0000259" key="3">
    <source>
        <dbReference type="PROSITE" id="PS51186"/>
    </source>
</evidence>
<dbReference type="Pfam" id="PF00583">
    <property type="entry name" value="Acetyltransf_1"/>
    <property type="match status" value="1"/>
</dbReference>
<reference evidence="5" key="1">
    <citation type="journal article" date="2019" name="Int. J. Syst. Evol. Microbiol.">
        <title>The Global Catalogue of Microorganisms (GCM) 10K type strain sequencing project: providing services to taxonomists for standard genome sequencing and annotation.</title>
        <authorList>
            <consortium name="The Broad Institute Genomics Platform"/>
            <consortium name="The Broad Institute Genome Sequencing Center for Infectious Disease"/>
            <person name="Wu L."/>
            <person name="Ma J."/>
        </authorList>
    </citation>
    <scope>NUCLEOTIDE SEQUENCE [LARGE SCALE GENOMIC DNA]</scope>
    <source>
        <strain evidence="5">CCUG 46385</strain>
    </source>
</reference>
<keyword evidence="5" id="KW-1185">Reference proteome</keyword>
<organism evidence="4 5">
    <name type="scientific">Filifactor villosus</name>
    <dbReference type="NCBI Taxonomy" id="29374"/>
    <lineage>
        <taxon>Bacteria</taxon>
        <taxon>Bacillati</taxon>
        <taxon>Bacillota</taxon>
        <taxon>Clostridia</taxon>
        <taxon>Peptostreptococcales</taxon>
        <taxon>Filifactoraceae</taxon>
        <taxon>Filifactor</taxon>
    </lineage>
</organism>
<dbReference type="InterPro" id="IPR016181">
    <property type="entry name" value="Acyl_CoA_acyltransferase"/>
</dbReference>
<gene>
    <name evidence="4" type="ORF">ACFO4R_09725</name>
</gene>
<feature type="domain" description="N-acetyltransferase" evidence="3">
    <location>
        <begin position="3"/>
        <end position="157"/>
    </location>
</feature>
<evidence type="ECO:0000256" key="2">
    <source>
        <dbReference type="ARBA" id="ARBA00023315"/>
    </source>
</evidence>
<dbReference type="SUPFAM" id="SSF55729">
    <property type="entry name" value="Acyl-CoA N-acyltransferases (Nat)"/>
    <property type="match status" value="1"/>
</dbReference>
<dbReference type="InterPro" id="IPR051556">
    <property type="entry name" value="N-term/lysine_N-AcTrnsfr"/>
</dbReference>
<protein>
    <submittedName>
        <fullName evidence="4">GNAT family N-acetyltransferase</fullName>
    </submittedName>
</protein>
<sequence length="161" mass="18713">MDYNIRELKRNETKLLDTFLYEAIFIPEGVQAPSKDIIKHPDLQIYVADFGKKEDLCYVAEVEGRVVGAVWTRIINDYGHIDDETPSLSISLLKEYRNLGIGTELMKQILLTLKEQEYKQVSLSVQKANYAVYMYKKVGFEVAFEHEEDYIMICNLVHLKL</sequence>
<dbReference type="PANTHER" id="PTHR42919:SF8">
    <property type="entry name" value="N-ALPHA-ACETYLTRANSFERASE 50"/>
    <property type="match status" value="1"/>
</dbReference>
<dbReference type="InterPro" id="IPR000182">
    <property type="entry name" value="GNAT_dom"/>
</dbReference>
<comment type="caution">
    <text evidence="4">The sequence shown here is derived from an EMBL/GenBank/DDBJ whole genome shotgun (WGS) entry which is preliminary data.</text>
</comment>
<evidence type="ECO:0000256" key="1">
    <source>
        <dbReference type="ARBA" id="ARBA00022679"/>
    </source>
</evidence>
<dbReference type="EMBL" id="JBHSHL010000045">
    <property type="protein sequence ID" value="MFC4805360.1"/>
    <property type="molecule type" value="Genomic_DNA"/>
</dbReference>
<dbReference type="CDD" id="cd04301">
    <property type="entry name" value="NAT_SF"/>
    <property type="match status" value="1"/>
</dbReference>
<evidence type="ECO:0000313" key="5">
    <source>
        <dbReference type="Proteomes" id="UP001595916"/>
    </source>
</evidence>
<name>A0ABV9QM07_9FIRM</name>
<dbReference type="PROSITE" id="PS51186">
    <property type="entry name" value="GNAT"/>
    <property type="match status" value="1"/>
</dbReference>